<reference evidence="3 4" key="1">
    <citation type="submission" date="2019-09" db="EMBL/GenBank/DDBJ databases">
        <authorList>
            <person name="Kevbrin V."/>
            <person name="Grouzdev D.S."/>
        </authorList>
    </citation>
    <scope>NUCLEOTIDE SEQUENCE [LARGE SCALE GENOMIC DNA]</scope>
    <source>
        <strain evidence="3 4">G-192</strain>
    </source>
</reference>
<dbReference type="Pfam" id="PF21028">
    <property type="entry name" value="DUF1285_C"/>
    <property type="match status" value="1"/>
</dbReference>
<organism evidence="3 4">
    <name type="scientific">Alkalicaulis satelles</name>
    <dbReference type="NCBI Taxonomy" id="2609175"/>
    <lineage>
        <taxon>Bacteria</taxon>
        <taxon>Pseudomonadati</taxon>
        <taxon>Pseudomonadota</taxon>
        <taxon>Alphaproteobacteria</taxon>
        <taxon>Maricaulales</taxon>
        <taxon>Maricaulaceae</taxon>
        <taxon>Alkalicaulis</taxon>
    </lineage>
</organism>
<dbReference type="RefSeq" id="WP_150022525.1">
    <property type="nucleotide sequence ID" value="NZ_VWOJ01000001.1"/>
</dbReference>
<evidence type="ECO:0000313" key="4">
    <source>
        <dbReference type="Proteomes" id="UP000325122"/>
    </source>
</evidence>
<dbReference type="Gene3D" id="3.10.540.10">
    <property type="entry name" value="duf1285 like domain"/>
    <property type="match status" value="1"/>
</dbReference>
<name>A0A5M6ZPJ4_9PROT</name>
<evidence type="ECO:0000259" key="2">
    <source>
        <dbReference type="Pfam" id="PF21028"/>
    </source>
</evidence>
<dbReference type="Gene3D" id="2.30.270.10">
    <property type="entry name" value="duf1285 protein"/>
    <property type="match status" value="1"/>
</dbReference>
<evidence type="ECO:0000259" key="1">
    <source>
        <dbReference type="Pfam" id="PF06938"/>
    </source>
</evidence>
<dbReference type="InterPro" id="IPR048342">
    <property type="entry name" value="DUF1285_C"/>
</dbReference>
<keyword evidence="4" id="KW-1185">Reference proteome</keyword>
<accession>A0A5M6ZPJ4</accession>
<dbReference type="AlphaFoldDB" id="A0A5M6ZPJ4"/>
<dbReference type="InterPro" id="IPR010707">
    <property type="entry name" value="DUF1285"/>
</dbReference>
<evidence type="ECO:0000313" key="3">
    <source>
        <dbReference type="EMBL" id="KAA5805494.1"/>
    </source>
</evidence>
<dbReference type="InterPro" id="IPR048341">
    <property type="entry name" value="DUF1285_N"/>
</dbReference>
<gene>
    <name evidence="3" type="ORF">F1654_02080</name>
</gene>
<dbReference type="PIRSF" id="PIRSF029557">
    <property type="entry name" value="UCP029557"/>
    <property type="match status" value="1"/>
</dbReference>
<dbReference type="Proteomes" id="UP000325122">
    <property type="component" value="Unassembled WGS sequence"/>
</dbReference>
<feature type="domain" description="DUF1285" evidence="1">
    <location>
        <begin position="18"/>
        <end position="84"/>
    </location>
</feature>
<dbReference type="Pfam" id="PF06938">
    <property type="entry name" value="DUF1285_N"/>
    <property type="match status" value="1"/>
</dbReference>
<proteinExistence type="predicted"/>
<feature type="domain" description="DUF1285" evidence="2">
    <location>
        <begin position="86"/>
        <end position="180"/>
    </location>
</feature>
<sequence>MQSLMKAAEAAGGAKGYPPVERWEPEYCGEMDMVIRRDGSWWHEGTRIGRERLVRLFARILRKDEDGETYLVTPVEKIRIEVEAAPFIAVRVDHEGEGRDQKLAFLTNMDDAVPAGPDHPIRVETGPDGEPEPFVRVRGRLDALITRAAFYDLAALAVPGQDDQGRKVMGVWSRGVFFPLGPAP</sequence>
<comment type="caution">
    <text evidence="3">The sequence shown here is derived from an EMBL/GenBank/DDBJ whole genome shotgun (WGS) entry which is preliminary data.</text>
</comment>
<protein>
    <submittedName>
        <fullName evidence="3">DUF1285 domain-containing protein</fullName>
    </submittedName>
</protein>
<dbReference type="EMBL" id="VWOJ01000001">
    <property type="protein sequence ID" value="KAA5805494.1"/>
    <property type="molecule type" value="Genomic_DNA"/>
</dbReference>
<dbReference type="InterPro" id="IPR023361">
    <property type="entry name" value="DUF1285_beta_roll_sf"/>
</dbReference>